<reference evidence="2 3" key="1">
    <citation type="journal article" date="2021" name="BMC Genomics">
        <title>Datura genome reveals duplications of psychoactive alkaloid biosynthetic genes and high mutation rate following tissue culture.</title>
        <authorList>
            <person name="Rajewski A."/>
            <person name="Carter-House D."/>
            <person name="Stajich J."/>
            <person name="Litt A."/>
        </authorList>
    </citation>
    <scope>NUCLEOTIDE SEQUENCE [LARGE SCALE GENOMIC DNA]</scope>
    <source>
        <strain evidence="2">AR-01</strain>
    </source>
</reference>
<evidence type="ECO:0000256" key="1">
    <source>
        <dbReference type="SAM" id="MobiDB-lite"/>
    </source>
</evidence>
<name>A0ABS8VFU4_DATST</name>
<protein>
    <submittedName>
        <fullName evidence="2">Uncharacterized protein</fullName>
    </submittedName>
</protein>
<organism evidence="2 3">
    <name type="scientific">Datura stramonium</name>
    <name type="common">Jimsonweed</name>
    <name type="synonym">Common thornapple</name>
    <dbReference type="NCBI Taxonomy" id="4076"/>
    <lineage>
        <taxon>Eukaryota</taxon>
        <taxon>Viridiplantae</taxon>
        <taxon>Streptophyta</taxon>
        <taxon>Embryophyta</taxon>
        <taxon>Tracheophyta</taxon>
        <taxon>Spermatophyta</taxon>
        <taxon>Magnoliopsida</taxon>
        <taxon>eudicotyledons</taxon>
        <taxon>Gunneridae</taxon>
        <taxon>Pentapetalae</taxon>
        <taxon>asterids</taxon>
        <taxon>lamiids</taxon>
        <taxon>Solanales</taxon>
        <taxon>Solanaceae</taxon>
        <taxon>Solanoideae</taxon>
        <taxon>Datureae</taxon>
        <taxon>Datura</taxon>
    </lineage>
</organism>
<feature type="region of interest" description="Disordered" evidence="1">
    <location>
        <begin position="1"/>
        <end position="32"/>
    </location>
</feature>
<dbReference type="EMBL" id="JACEIK010004485">
    <property type="protein sequence ID" value="MCD9645636.1"/>
    <property type="molecule type" value="Genomic_DNA"/>
</dbReference>
<feature type="compositionally biased region" description="Basic and acidic residues" evidence="1">
    <location>
        <begin position="1"/>
        <end position="11"/>
    </location>
</feature>
<proteinExistence type="predicted"/>
<keyword evidence="3" id="KW-1185">Reference proteome</keyword>
<comment type="caution">
    <text evidence="2">The sequence shown here is derived from an EMBL/GenBank/DDBJ whole genome shotgun (WGS) entry which is preliminary data.</text>
</comment>
<feature type="non-terminal residue" evidence="2">
    <location>
        <position position="95"/>
    </location>
</feature>
<gene>
    <name evidence="2" type="ORF">HAX54_034680</name>
</gene>
<feature type="non-terminal residue" evidence="2">
    <location>
        <position position="1"/>
    </location>
</feature>
<dbReference type="Proteomes" id="UP000823775">
    <property type="component" value="Unassembled WGS sequence"/>
</dbReference>
<evidence type="ECO:0000313" key="2">
    <source>
        <dbReference type="EMBL" id="MCD9645636.1"/>
    </source>
</evidence>
<accession>A0ABS8VFU4</accession>
<evidence type="ECO:0000313" key="3">
    <source>
        <dbReference type="Proteomes" id="UP000823775"/>
    </source>
</evidence>
<sequence length="95" mass="10923">YNDIKTKEVNVAKKSQKRGRIRKTDASTSAPRVGPTRIFEAREFESHGLTWFNTQKEAKCAPENWVDEGHLALEFPAVSENIRELRAGYIFNELE</sequence>